<dbReference type="Gramene" id="TraesPARA_EIv1.0_0664560.1">
    <property type="protein sequence ID" value="TraesPARA_EIv1.0_0664560.1.CDS1"/>
    <property type="gene ID" value="TraesPARA_EIv1.0_0664560"/>
</dbReference>
<dbReference type="Gramene" id="TraesCLE_scaffold_167823_01G000100.1">
    <property type="protein sequence ID" value="TraesCLE_scaffold_167823_01G000100.1"/>
    <property type="gene ID" value="TraesCLE_scaffold_167823_01G000100"/>
</dbReference>
<keyword evidence="6" id="KW-1185">Reference proteome</keyword>
<evidence type="ECO:0000256" key="2">
    <source>
        <dbReference type="ARBA" id="ARBA00011738"/>
    </source>
</evidence>
<dbReference type="GeneID" id="123049008"/>
<dbReference type="Pfam" id="PF03018">
    <property type="entry name" value="Dirigent"/>
    <property type="match status" value="1"/>
</dbReference>
<reference evidence="5" key="2">
    <citation type="submission" date="2018-10" db="UniProtKB">
        <authorList>
            <consortium name="EnsemblPlants"/>
        </authorList>
    </citation>
    <scope>IDENTIFICATION</scope>
</reference>
<dbReference type="Gramene" id="TraesRN2D0100394000.1">
    <property type="protein sequence ID" value="TraesRN2D0100394000.1"/>
    <property type="gene ID" value="TraesRN2D0100394000"/>
</dbReference>
<dbReference type="Gramene" id="TraesLDM2D03G01137570.1">
    <property type="protein sequence ID" value="TraesLDM2D03G01137570.1.CDS1"/>
    <property type="gene ID" value="TraesLDM2D03G01137570"/>
</dbReference>
<dbReference type="SMR" id="A0A1D5V2S8"/>
<dbReference type="Gramene" id="TraesSYM2D03G01151340.1">
    <property type="protein sequence ID" value="TraesSYM2D03G01151340.1.CDS1"/>
    <property type="gene ID" value="TraesSYM2D03G01151340"/>
</dbReference>
<dbReference type="Gramene" id="TraesLAC2D03G01088440.1">
    <property type="protein sequence ID" value="TraesLAC2D03G01088440.1.CDS1"/>
    <property type="gene ID" value="TraesLAC2D03G01088440"/>
</dbReference>
<comment type="subcellular location">
    <subcellularLocation>
        <location evidence="4">Secreted</location>
        <location evidence="4">Extracellular space</location>
        <location evidence="4">Apoplast</location>
    </subcellularLocation>
</comment>
<keyword evidence="3 4" id="KW-0964">Secreted</keyword>
<comment type="similarity">
    <text evidence="1 4">Belongs to the plant dirigent protein family.</text>
</comment>
<dbReference type="Gramene" id="TraesMAC2D03G01134970.1">
    <property type="protein sequence ID" value="TraesMAC2D03G01134970.1.CDS1"/>
    <property type="gene ID" value="TraesMAC2D03G01134970"/>
</dbReference>
<dbReference type="AlphaFoldDB" id="A0A1D5V2S8"/>
<dbReference type="PANTHER" id="PTHR21495">
    <property type="entry name" value="NUCLEOPORIN-RELATED"/>
    <property type="match status" value="1"/>
</dbReference>
<evidence type="ECO:0000256" key="3">
    <source>
        <dbReference type="ARBA" id="ARBA00022525"/>
    </source>
</evidence>
<dbReference type="OrthoDB" id="623137at2759"/>
<dbReference type="InterPro" id="IPR004265">
    <property type="entry name" value="Dirigent"/>
</dbReference>
<keyword evidence="4" id="KW-0052">Apoplast</keyword>
<dbReference type="Gramene" id="TraesARI2D03G01152660.1">
    <property type="protein sequence ID" value="TraesARI2D03G01152660.1.CDS1"/>
    <property type="gene ID" value="TraesARI2D03G01152660"/>
</dbReference>
<dbReference type="RefSeq" id="XP_044327953.1">
    <property type="nucleotide sequence ID" value="XM_044472018.1"/>
</dbReference>
<dbReference type="InterPro" id="IPR044859">
    <property type="entry name" value="Allene_oxi_cyc_Dirigent"/>
</dbReference>
<dbReference type="Gramene" id="TraesJAG2D03G01143550.1">
    <property type="protein sequence ID" value="TraesJAG2D03G01143550.1.CDS1"/>
    <property type="gene ID" value="TraesJAG2D03G01143550"/>
</dbReference>
<evidence type="ECO:0000313" key="5">
    <source>
        <dbReference type="EnsemblPlants" id="TraesCS2D02G175400.1.cds1"/>
    </source>
</evidence>
<comment type="function">
    <text evidence="4">Dirigent proteins impart stereoselectivity on the phenoxy radical-coupling reaction, yielding optically active lignans from two molecules of coniferyl alcohol in the biosynthesis of lignans, flavonolignans, and alkaloids and thus plays a central role in plant secondary metabolism.</text>
</comment>
<dbReference type="OMA" id="AFSPWLQ"/>
<dbReference type="Gramene" id="TraesSTA2D03G01125400.1">
    <property type="protein sequence ID" value="TraesSTA2D03G01125400.1.CDS1"/>
    <property type="gene ID" value="TraesSTA2D03G01125400"/>
</dbReference>
<protein>
    <recommendedName>
        <fullName evidence="4">Dirigent protein</fullName>
    </recommendedName>
</protein>
<evidence type="ECO:0000256" key="4">
    <source>
        <dbReference type="RuleBase" id="RU363099"/>
    </source>
</evidence>
<dbReference type="Proteomes" id="UP000019116">
    <property type="component" value="Chromosome 2D"/>
</dbReference>
<organism evidence="5">
    <name type="scientific">Triticum aestivum</name>
    <name type="common">Wheat</name>
    <dbReference type="NCBI Taxonomy" id="4565"/>
    <lineage>
        <taxon>Eukaryota</taxon>
        <taxon>Viridiplantae</taxon>
        <taxon>Streptophyta</taxon>
        <taxon>Embryophyta</taxon>
        <taxon>Tracheophyta</taxon>
        <taxon>Spermatophyta</taxon>
        <taxon>Magnoliopsida</taxon>
        <taxon>Liliopsida</taxon>
        <taxon>Poales</taxon>
        <taxon>Poaceae</taxon>
        <taxon>BOP clade</taxon>
        <taxon>Pooideae</taxon>
        <taxon>Triticodae</taxon>
        <taxon>Triticeae</taxon>
        <taxon>Triticinae</taxon>
        <taxon>Triticum</taxon>
    </lineage>
</organism>
<feature type="chain" id="PRO_5043073991" description="Dirigent protein" evidence="4">
    <location>
        <begin position="27"/>
        <end position="184"/>
    </location>
</feature>
<name>A0A1D5V2S8_WHEAT</name>
<accession>A0A1D5V2S8</accession>
<dbReference type="EnsemblPlants" id="TraesCS2D02G175400.1">
    <property type="protein sequence ID" value="TraesCS2D02G175400.1.cds1"/>
    <property type="gene ID" value="TraesCS2D02G175400"/>
</dbReference>
<dbReference type="GO" id="GO:0009699">
    <property type="term" value="P:phenylpropanoid biosynthetic process"/>
    <property type="evidence" value="ECO:0007669"/>
    <property type="project" value="UniProtKB-ARBA"/>
</dbReference>
<evidence type="ECO:0000256" key="1">
    <source>
        <dbReference type="ARBA" id="ARBA00010746"/>
    </source>
</evidence>
<dbReference type="Gramene" id="TraesCS2D02G175400.1">
    <property type="protein sequence ID" value="TraesCS2D02G175400.1.cds1"/>
    <property type="gene ID" value="TraesCS2D02G175400"/>
</dbReference>
<gene>
    <name evidence="5" type="primary">LOC123049008</name>
</gene>
<dbReference type="Gramene" id="TraesWEE_scaffold_511690_01G000100.1">
    <property type="protein sequence ID" value="TraesWEE_scaffold_511690_01G000100.1"/>
    <property type="gene ID" value="TraesWEE_scaffold_511690_01G000100"/>
</dbReference>
<keyword evidence="4" id="KW-0732">Signal</keyword>
<sequence length="184" mass="19693">MAFSPWLQMVLLVALVLSAPAPAVLAAGSSKATRIRLYIHERFEGANATVASPLLRSPLGGNATFGEPGVIDDELRAGPRPGSDLVGRFQGFFVGTDRAGPSYLSTITLVFTAGERRGSTLTVQGQYHFDFDGAAVERAVVGGTGVFRMARGYSFMKVVSAPTPETVVFRIDLFVLLPRPGHYF</sequence>
<dbReference type="Gene3D" id="2.40.480.10">
    <property type="entry name" value="Allene oxide cyclase-like"/>
    <property type="match status" value="1"/>
</dbReference>
<dbReference type="Gramene" id="TraesCAD_scaffold_122417_01G000100.1">
    <property type="protein sequence ID" value="TraesCAD_scaffold_122417_01G000100.1"/>
    <property type="gene ID" value="TraesCAD_scaffold_122417_01G000100"/>
</dbReference>
<dbReference type="Gramene" id="TraesJUL2D03G01143100.1">
    <property type="protein sequence ID" value="TraesJUL2D03G01143100.1.CDS1"/>
    <property type="gene ID" value="TraesJUL2D03G01143100"/>
</dbReference>
<dbReference type="Gramene" id="TraesROB_scaffold_136703_01G000100.1">
    <property type="protein sequence ID" value="TraesROB_scaffold_136703_01G000100.1"/>
    <property type="gene ID" value="TraesROB_scaffold_136703_01G000100"/>
</dbReference>
<dbReference type="GO" id="GO:0048046">
    <property type="term" value="C:apoplast"/>
    <property type="evidence" value="ECO:0007669"/>
    <property type="project" value="UniProtKB-SubCell"/>
</dbReference>
<dbReference type="Gramene" id="TraesNOR2D03G01152820.1">
    <property type="protein sequence ID" value="TraesNOR2D03G01152820.1.CDS1"/>
    <property type="gene ID" value="TraesNOR2D03G01152820"/>
</dbReference>
<dbReference type="Gramene" id="TraesCS2D03G0366500.1">
    <property type="protein sequence ID" value="TraesCS2D03G0366500.1.CDS1"/>
    <property type="gene ID" value="TraesCS2D03G0366500"/>
</dbReference>
<evidence type="ECO:0000313" key="6">
    <source>
        <dbReference type="Proteomes" id="UP000019116"/>
    </source>
</evidence>
<reference evidence="5" key="1">
    <citation type="submission" date="2018-08" db="EMBL/GenBank/DDBJ databases">
        <authorList>
            <person name="Rossello M."/>
        </authorList>
    </citation>
    <scope>NUCLEOTIDE SEQUENCE [LARGE SCALE GENOMIC DNA]</scope>
    <source>
        <strain evidence="5">cv. Chinese Spring</strain>
    </source>
</reference>
<comment type="subunit">
    <text evidence="2 4">Homodimer.</text>
</comment>
<feature type="signal peptide" evidence="4">
    <location>
        <begin position="1"/>
        <end position="26"/>
    </location>
</feature>
<proteinExistence type="inferred from homology"/>